<dbReference type="InterPro" id="IPR052529">
    <property type="entry name" value="Bact_Transport_Assoc"/>
</dbReference>
<dbReference type="AlphaFoldDB" id="A0A561SWX7"/>
<name>A0A561SWX7_9PSEU</name>
<protein>
    <submittedName>
        <fullName evidence="3">Uncharacterized protein DUF418</fullName>
    </submittedName>
</protein>
<organism evidence="3 4">
    <name type="scientific">Pseudonocardia hierapolitana</name>
    <dbReference type="NCBI Taxonomy" id="1128676"/>
    <lineage>
        <taxon>Bacteria</taxon>
        <taxon>Bacillati</taxon>
        <taxon>Actinomycetota</taxon>
        <taxon>Actinomycetes</taxon>
        <taxon>Pseudonocardiales</taxon>
        <taxon>Pseudonocardiaceae</taxon>
        <taxon>Pseudonocardia</taxon>
    </lineage>
</organism>
<comment type="caution">
    <text evidence="3">The sequence shown here is derived from an EMBL/GenBank/DDBJ whole genome shotgun (WGS) entry which is preliminary data.</text>
</comment>
<feature type="transmembrane region" description="Helical" evidence="1">
    <location>
        <begin position="129"/>
        <end position="148"/>
    </location>
</feature>
<keyword evidence="1" id="KW-0472">Membrane</keyword>
<accession>A0A561SWX7</accession>
<dbReference type="PANTHER" id="PTHR30590">
    <property type="entry name" value="INNER MEMBRANE PROTEIN"/>
    <property type="match status" value="1"/>
</dbReference>
<proteinExistence type="predicted"/>
<reference evidence="3 4" key="1">
    <citation type="submission" date="2019-06" db="EMBL/GenBank/DDBJ databases">
        <title>Sequencing the genomes of 1000 actinobacteria strains.</title>
        <authorList>
            <person name="Klenk H.-P."/>
        </authorList>
    </citation>
    <scope>NUCLEOTIDE SEQUENCE [LARGE SCALE GENOMIC DNA]</scope>
    <source>
        <strain evidence="3 4">DSM 45671</strain>
    </source>
</reference>
<feature type="domain" description="DUF418" evidence="2">
    <location>
        <begin position="55"/>
        <end position="171"/>
    </location>
</feature>
<dbReference type="RefSeq" id="WP_147258239.1">
    <property type="nucleotide sequence ID" value="NZ_VIWU01000001.1"/>
</dbReference>
<dbReference type="Proteomes" id="UP000321261">
    <property type="component" value="Unassembled WGS sequence"/>
</dbReference>
<dbReference type="OrthoDB" id="9807744at2"/>
<evidence type="ECO:0000259" key="2">
    <source>
        <dbReference type="Pfam" id="PF04235"/>
    </source>
</evidence>
<sequence>MTPLVQGTSGPSLAPGLFLLGATLTRYGVIARIEESTLVPRGLGLACAAAGVPVLMARSGGADINIALPGLLFAGVYACILLVLLRTPLRPVLQALFTPLGRMTLTNYLTATVLVLVIARVIGGSSDTLSATTVVLIACPVLAVQWLWSALWLRHFRHGPLEWLWRWATWARRPPLRRGARG</sequence>
<feature type="transmembrane region" description="Helical" evidence="1">
    <location>
        <begin position="66"/>
        <end position="85"/>
    </location>
</feature>
<keyword evidence="4" id="KW-1185">Reference proteome</keyword>
<dbReference type="InterPro" id="IPR007349">
    <property type="entry name" value="DUF418"/>
</dbReference>
<evidence type="ECO:0000256" key="1">
    <source>
        <dbReference type="SAM" id="Phobius"/>
    </source>
</evidence>
<feature type="transmembrane region" description="Helical" evidence="1">
    <location>
        <begin position="12"/>
        <end position="30"/>
    </location>
</feature>
<keyword evidence="1" id="KW-0812">Transmembrane</keyword>
<dbReference type="Pfam" id="PF04235">
    <property type="entry name" value="DUF418"/>
    <property type="match status" value="1"/>
</dbReference>
<evidence type="ECO:0000313" key="4">
    <source>
        <dbReference type="Proteomes" id="UP000321261"/>
    </source>
</evidence>
<feature type="transmembrane region" description="Helical" evidence="1">
    <location>
        <begin position="105"/>
        <end position="123"/>
    </location>
</feature>
<gene>
    <name evidence="3" type="ORF">FHX44_115301</name>
</gene>
<evidence type="ECO:0000313" key="3">
    <source>
        <dbReference type="EMBL" id="TWF79368.1"/>
    </source>
</evidence>
<keyword evidence="1" id="KW-1133">Transmembrane helix</keyword>
<dbReference type="EMBL" id="VIWU01000001">
    <property type="protein sequence ID" value="TWF79368.1"/>
    <property type="molecule type" value="Genomic_DNA"/>
</dbReference>
<feature type="transmembrane region" description="Helical" evidence="1">
    <location>
        <begin position="42"/>
        <end position="60"/>
    </location>
</feature>
<dbReference type="PANTHER" id="PTHR30590:SF2">
    <property type="entry name" value="INNER MEMBRANE PROTEIN"/>
    <property type="match status" value="1"/>
</dbReference>